<reference evidence="2" key="1">
    <citation type="journal article" date="2023" name="Mol. Phylogenet. Evol.">
        <title>Genome-scale phylogeny and comparative genomics of the fungal order Sordariales.</title>
        <authorList>
            <person name="Hensen N."/>
            <person name="Bonometti L."/>
            <person name="Westerberg I."/>
            <person name="Brannstrom I.O."/>
            <person name="Guillou S."/>
            <person name="Cros-Aarteil S."/>
            <person name="Calhoun S."/>
            <person name="Haridas S."/>
            <person name="Kuo A."/>
            <person name="Mondo S."/>
            <person name="Pangilinan J."/>
            <person name="Riley R."/>
            <person name="LaButti K."/>
            <person name="Andreopoulos B."/>
            <person name="Lipzen A."/>
            <person name="Chen C."/>
            <person name="Yan M."/>
            <person name="Daum C."/>
            <person name="Ng V."/>
            <person name="Clum A."/>
            <person name="Steindorff A."/>
            <person name="Ohm R.A."/>
            <person name="Martin F."/>
            <person name="Silar P."/>
            <person name="Natvig D.O."/>
            <person name="Lalanne C."/>
            <person name="Gautier V."/>
            <person name="Ament-Velasquez S.L."/>
            <person name="Kruys A."/>
            <person name="Hutchinson M.I."/>
            <person name="Powell A.J."/>
            <person name="Barry K."/>
            <person name="Miller A.N."/>
            <person name="Grigoriev I.V."/>
            <person name="Debuchy R."/>
            <person name="Gladieux P."/>
            <person name="Hiltunen Thoren M."/>
            <person name="Johannesson H."/>
        </authorList>
    </citation>
    <scope>NUCLEOTIDE SEQUENCE</scope>
    <source>
        <strain evidence="2">PSN293</strain>
    </source>
</reference>
<dbReference type="Proteomes" id="UP001301769">
    <property type="component" value="Unassembled WGS sequence"/>
</dbReference>
<sequence length="512" mass="59643">MPEPFSIAIASFGTTVGVLSLLASTLSNLNIIKRKFLDFSRQIAIFANTLDACRCDLDELDTLWGYDVWSDNVFQEVFGDQFERVQGERERVIKHANKVREYLMDKFLKMTEEEAIPWLQDPRKTPGVFLWKLRIRYAFFSEETLRTKITDLEKAISNLRNTHRAQQKRLLGDNPKPTLNPKHINQLVTLRKHGEWLWGLRQKGETSRYYDWTIDLRPPGWEGSTDIIDWENVTLDRAQIWLSFRTPQGYGYSAQEYRLRFDQDVNAKLCLLGPLGPGSVPYLLVHHPEPRRNVGGNPIISTERLLYQRTKDFQRLFAEEEFFRHPSTYTAWQSDLGQLLVSLTNWSALLWNTNWITDLCPSGIRFVDEGGPPEPRLHTLGQRPDHADGDYGDCNHSTPEFRLRNLGLVMAGLICASAFRFTTRSQRRDSDIKPYQLWKPSERRWVSLRPNDILIMVKDKSKSVTVKDAVHFCFEYKDIRGPRSDSRDVYSWDNHATFLRNFIEKVIVPWAA</sequence>
<reference evidence="2" key="2">
    <citation type="submission" date="2023-05" db="EMBL/GenBank/DDBJ databases">
        <authorList>
            <consortium name="Lawrence Berkeley National Laboratory"/>
            <person name="Steindorff A."/>
            <person name="Hensen N."/>
            <person name="Bonometti L."/>
            <person name="Westerberg I."/>
            <person name="Brannstrom I.O."/>
            <person name="Guillou S."/>
            <person name="Cros-Aarteil S."/>
            <person name="Calhoun S."/>
            <person name="Haridas S."/>
            <person name="Kuo A."/>
            <person name="Mondo S."/>
            <person name="Pangilinan J."/>
            <person name="Riley R."/>
            <person name="Labutti K."/>
            <person name="Andreopoulos B."/>
            <person name="Lipzen A."/>
            <person name="Chen C."/>
            <person name="Yanf M."/>
            <person name="Daum C."/>
            <person name="Ng V."/>
            <person name="Clum A."/>
            <person name="Ohm R."/>
            <person name="Martin F."/>
            <person name="Silar P."/>
            <person name="Natvig D."/>
            <person name="Lalanne C."/>
            <person name="Gautier V."/>
            <person name="Ament-Velasquez S.L."/>
            <person name="Kruys A."/>
            <person name="Hutchinson M.I."/>
            <person name="Powell A.J."/>
            <person name="Barry K."/>
            <person name="Miller A.N."/>
            <person name="Grigoriev I.V."/>
            <person name="Debuchy R."/>
            <person name="Gladieux P."/>
            <person name="Thoren M.H."/>
            <person name="Johannesson H."/>
        </authorList>
    </citation>
    <scope>NUCLEOTIDE SEQUENCE</scope>
    <source>
        <strain evidence="2">PSN293</strain>
    </source>
</reference>
<dbReference type="AlphaFoldDB" id="A0AAN6Y816"/>
<name>A0AAN6Y816_9PEZI</name>
<feature type="coiled-coil region" evidence="1">
    <location>
        <begin position="142"/>
        <end position="169"/>
    </location>
</feature>
<protein>
    <submittedName>
        <fullName evidence="2">Uncharacterized protein</fullName>
    </submittedName>
</protein>
<proteinExistence type="predicted"/>
<accession>A0AAN6Y816</accession>
<keyword evidence="1" id="KW-0175">Coiled coil</keyword>
<keyword evidence="3" id="KW-1185">Reference proteome</keyword>
<dbReference type="EMBL" id="MU858103">
    <property type="protein sequence ID" value="KAK4213838.1"/>
    <property type="molecule type" value="Genomic_DNA"/>
</dbReference>
<gene>
    <name evidence="2" type="ORF">QBC37DRAFT_400220</name>
</gene>
<evidence type="ECO:0000256" key="1">
    <source>
        <dbReference type="SAM" id="Coils"/>
    </source>
</evidence>
<comment type="caution">
    <text evidence="2">The sequence shown here is derived from an EMBL/GenBank/DDBJ whole genome shotgun (WGS) entry which is preliminary data.</text>
</comment>
<organism evidence="2 3">
    <name type="scientific">Rhypophila decipiens</name>
    <dbReference type="NCBI Taxonomy" id="261697"/>
    <lineage>
        <taxon>Eukaryota</taxon>
        <taxon>Fungi</taxon>
        <taxon>Dikarya</taxon>
        <taxon>Ascomycota</taxon>
        <taxon>Pezizomycotina</taxon>
        <taxon>Sordariomycetes</taxon>
        <taxon>Sordariomycetidae</taxon>
        <taxon>Sordariales</taxon>
        <taxon>Naviculisporaceae</taxon>
        <taxon>Rhypophila</taxon>
    </lineage>
</organism>
<evidence type="ECO:0000313" key="2">
    <source>
        <dbReference type="EMBL" id="KAK4213838.1"/>
    </source>
</evidence>
<evidence type="ECO:0000313" key="3">
    <source>
        <dbReference type="Proteomes" id="UP001301769"/>
    </source>
</evidence>